<evidence type="ECO:0000259" key="6">
    <source>
        <dbReference type="Pfam" id="PF01167"/>
    </source>
</evidence>
<evidence type="ECO:0008006" key="9">
    <source>
        <dbReference type="Google" id="ProtNLM"/>
    </source>
</evidence>
<evidence type="ECO:0000256" key="2">
    <source>
        <dbReference type="ARBA" id="ARBA00022723"/>
    </source>
</evidence>
<keyword evidence="3" id="KW-0863">Zinc-finger</keyword>
<dbReference type="PRINTS" id="PR01573">
    <property type="entry name" value="SUPERTUBBY"/>
</dbReference>
<name>A0A7S3V3R8_9STRA</name>
<feature type="compositionally biased region" description="Acidic residues" evidence="5">
    <location>
        <begin position="480"/>
        <end position="491"/>
    </location>
</feature>
<dbReference type="AlphaFoldDB" id="A0A7S3V3R8"/>
<dbReference type="Pfam" id="PF01167">
    <property type="entry name" value="Tub"/>
    <property type="match status" value="1"/>
</dbReference>
<evidence type="ECO:0000256" key="3">
    <source>
        <dbReference type="ARBA" id="ARBA00022771"/>
    </source>
</evidence>
<dbReference type="InterPro" id="IPR025659">
    <property type="entry name" value="Tubby-like_C"/>
</dbReference>
<feature type="region of interest" description="Disordered" evidence="5">
    <location>
        <begin position="362"/>
        <end position="395"/>
    </location>
</feature>
<accession>A0A7S3V3R8</accession>
<reference evidence="8" key="1">
    <citation type="submission" date="2021-01" db="EMBL/GenBank/DDBJ databases">
        <authorList>
            <person name="Corre E."/>
            <person name="Pelletier E."/>
            <person name="Niang G."/>
            <person name="Scheremetjew M."/>
            <person name="Finn R."/>
            <person name="Kale V."/>
            <person name="Holt S."/>
            <person name="Cochrane G."/>
            <person name="Meng A."/>
            <person name="Brown T."/>
            <person name="Cohen L."/>
        </authorList>
    </citation>
    <scope>NUCLEOTIDE SEQUENCE</scope>
    <source>
        <strain evidence="8">GSBS06</strain>
    </source>
</reference>
<proteinExistence type="inferred from homology"/>
<dbReference type="Gene3D" id="3.30.40.10">
    <property type="entry name" value="Zinc/RING finger domain, C3HC4 (zinc finger)"/>
    <property type="match status" value="1"/>
</dbReference>
<dbReference type="Pfam" id="PF12906">
    <property type="entry name" value="RINGv"/>
    <property type="match status" value="1"/>
</dbReference>
<dbReference type="Gene3D" id="3.20.90.10">
    <property type="entry name" value="Tubby Protein, Chain A"/>
    <property type="match status" value="2"/>
</dbReference>
<evidence type="ECO:0000313" key="8">
    <source>
        <dbReference type="EMBL" id="CAE0449469.1"/>
    </source>
</evidence>
<dbReference type="InterPro" id="IPR011016">
    <property type="entry name" value="Znf_RING-CH"/>
</dbReference>
<keyword evidence="2" id="KW-0479">Metal-binding</keyword>
<feature type="compositionally biased region" description="Polar residues" evidence="5">
    <location>
        <begin position="381"/>
        <end position="391"/>
    </location>
</feature>
<feature type="domain" description="Tubby C-terminal" evidence="6">
    <location>
        <begin position="252"/>
        <end position="621"/>
    </location>
</feature>
<protein>
    <recommendedName>
        <fullName evidence="9">Tubby C-terminal domain-containing protein</fullName>
    </recommendedName>
</protein>
<comment type="similarity">
    <text evidence="1">Belongs to the TUB family.</text>
</comment>
<dbReference type="EMBL" id="HBIN01028548">
    <property type="protein sequence ID" value="CAE0449469.1"/>
    <property type="molecule type" value="Transcribed_RNA"/>
</dbReference>
<evidence type="ECO:0000256" key="1">
    <source>
        <dbReference type="ARBA" id="ARBA00007129"/>
    </source>
</evidence>
<sequence length="627" mass="69538">MRRRLSDALTMTGWGGSEEEPSIAGPTLGTSNSSSNLNIKSRRRGSFFGFEVLTPRTRSNTDTGTNRTGSRSRNLRRRAHTDYVTSEHFVKVNARRSRGRFSSLTDIDLESRERGLPIFSHLLQRREKRAQVVAVDTGVLNSYETVRDRPAVVEEVANLAEPEPEATEVPTCLICYGRATRKKPLIPIPCTAKCNLSTVHMKCIYEWREQKKGTGTCILCRSALGEIDYTPPDLLKTSSLVIFELRKQFNVQPIPKGAGMVRCYIAVRNGFWGSPATFEMYLQAPTTCSYPGGPLPDECSPHNGDRLLMCAKKRLSRWGGSQIEIGMDKTDFPKKSHNYLGMVQSSSALGLEHSILLANGSQSNGNKVHGNANPESRLKWRSSSTNLSHENGNGIRNGHREIGCVLYRQNRLGSESGPRKMRVLLPQTRQVEELDAAVLALGPHHSKVLETKSECVGSSEEIDISVKKREIKEYDSALDDYSDDDDSDWDDDAHSKTSITGIHNPGSKKDTLISILKRKSTGELNMDETEFHNNFLSGQNKKPYWLDSIGAHSLDFAGRVTLPSNKNFQLELDGCTPETNALQFGKVTAPDGDSDCAIYTVDFRYPLSPIQAFGIALSSCDRKLACA</sequence>
<gene>
    <name evidence="8" type="ORF">ASTO00021_LOCUS19442</name>
</gene>
<keyword evidence="4" id="KW-0862">Zinc</keyword>
<feature type="domain" description="RING-CH-type" evidence="7">
    <location>
        <begin position="172"/>
        <end position="220"/>
    </location>
</feature>
<dbReference type="SUPFAM" id="SSF54518">
    <property type="entry name" value="Tubby C-terminal domain-like"/>
    <property type="match status" value="1"/>
</dbReference>
<dbReference type="PANTHER" id="PTHR16517">
    <property type="entry name" value="TUBBY-RELATED"/>
    <property type="match status" value="1"/>
</dbReference>
<feature type="region of interest" description="Disordered" evidence="5">
    <location>
        <begin position="480"/>
        <end position="502"/>
    </location>
</feature>
<evidence type="ECO:0000256" key="4">
    <source>
        <dbReference type="ARBA" id="ARBA00022833"/>
    </source>
</evidence>
<feature type="region of interest" description="Disordered" evidence="5">
    <location>
        <begin position="55"/>
        <end position="74"/>
    </location>
</feature>
<dbReference type="PANTHER" id="PTHR16517:SF7">
    <property type="entry name" value="PROTEIN KING TUBBY"/>
    <property type="match status" value="1"/>
</dbReference>
<evidence type="ECO:0000259" key="7">
    <source>
        <dbReference type="Pfam" id="PF12906"/>
    </source>
</evidence>
<dbReference type="SUPFAM" id="SSF57850">
    <property type="entry name" value="RING/U-box"/>
    <property type="match status" value="1"/>
</dbReference>
<dbReference type="InterPro" id="IPR013083">
    <property type="entry name" value="Znf_RING/FYVE/PHD"/>
</dbReference>
<feature type="region of interest" description="Disordered" evidence="5">
    <location>
        <begin position="1"/>
        <end position="39"/>
    </location>
</feature>
<organism evidence="8">
    <name type="scientific">Aplanochytrium stocchinoi</name>
    <dbReference type="NCBI Taxonomy" id="215587"/>
    <lineage>
        <taxon>Eukaryota</taxon>
        <taxon>Sar</taxon>
        <taxon>Stramenopiles</taxon>
        <taxon>Bigyra</taxon>
        <taxon>Labyrinthulomycetes</taxon>
        <taxon>Thraustochytrida</taxon>
        <taxon>Thraustochytriidae</taxon>
        <taxon>Aplanochytrium</taxon>
    </lineage>
</organism>
<evidence type="ECO:0000256" key="5">
    <source>
        <dbReference type="SAM" id="MobiDB-lite"/>
    </source>
</evidence>
<dbReference type="GO" id="GO:0008270">
    <property type="term" value="F:zinc ion binding"/>
    <property type="evidence" value="ECO:0007669"/>
    <property type="project" value="UniProtKB-KW"/>
</dbReference>
<dbReference type="InterPro" id="IPR000007">
    <property type="entry name" value="Tubby_C"/>
</dbReference>